<comment type="caution">
    <text evidence="11">The sequence shown here is derived from an EMBL/GenBank/DDBJ whole genome shotgun (WGS) entry which is preliminary data.</text>
</comment>
<dbReference type="InterPro" id="IPR004117">
    <property type="entry name" value="7tm6_olfct_rcpt"/>
</dbReference>
<dbReference type="Proteomes" id="UP000639338">
    <property type="component" value="Unassembled WGS sequence"/>
</dbReference>
<evidence type="ECO:0000313" key="12">
    <source>
        <dbReference type="Proteomes" id="UP000639338"/>
    </source>
</evidence>
<dbReference type="PANTHER" id="PTHR21137:SF35">
    <property type="entry name" value="ODORANT RECEPTOR 19A-RELATED"/>
    <property type="match status" value="1"/>
</dbReference>
<organism evidence="11 12">
    <name type="scientific">Aphidius gifuensis</name>
    <name type="common">Parasitoid wasp</name>
    <dbReference type="NCBI Taxonomy" id="684658"/>
    <lineage>
        <taxon>Eukaryota</taxon>
        <taxon>Metazoa</taxon>
        <taxon>Ecdysozoa</taxon>
        <taxon>Arthropoda</taxon>
        <taxon>Hexapoda</taxon>
        <taxon>Insecta</taxon>
        <taxon>Pterygota</taxon>
        <taxon>Neoptera</taxon>
        <taxon>Endopterygota</taxon>
        <taxon>Hymenoptera</taxon>
        <taxon>Apocrita</taxon>
        <taxon>Ichneumonoidea</taxon>
        <taxon>Braconidae</taxon>
        <taxon>Aphidiinae</taxon>
        <taxon>Aphidius</taxon>
    </lineage>
</organism>
<keyword evidence="5 10" id="KW-0552">Olfaction</keyword>
<evidence type="ECO:0000256" key="4">
    <source>
        <dbReference type="ARBA" id="ARBA00022692"/>
    </source>
</evidence>
<dbReference type="GO" id="GO:0004984">
    <property type="term" value="F:olfactory receptor activity"/>
    <property type="evidence" value="ECO:0007669"/>
    <property type="project" value="InterPro"/>
</dbReference>
<dbReference type="OrthoDB" id="8185860at2759"/>
<evidence type="ECO:0000256" key="3">
    <source>
        <dbReference type="ARBA" id="ARBA00022606"/>
    </source>
</evidence>
<evidence type="ECO:0000313" key="11">
    <source>
        <dbReference type="EMBL" id="KAF7992572.1"/>
    </source>
</evidence>
<comment type="subcellular location">
    <subcellularLocation>
        <location evidence="1 10">Cell membrane</location>
        <topology evidence="1 10">Multi-pass membrane protein</topology>
    </subcellularLocation>
</comment>
<name>A0A834XVZ7_APHGI</name>
<sequence length="390" mass="45471">MDKKIRESLPIRLTKFYLFLLGFGTGQHEKQKTLLKLMYFYAVIALTIGGIVVIMDIYYCWNDFYEASYSLISLLSWTIVTIKFSVFSLKQKAYLQLMIDGKDKLWYGKFSGYENKIIKKCEKQSMMFIVLFTIMAQLTAITYALEPIIENNTRNLTDRLLPFTLWIKNIPFSKTPYYEFFFILEMCCVFYTSFGYFCFDNFLALYNIFITGKFEILNNKLETLYDIKKSQNSIYNNKKYITDINLLRKKFSACVKQHQLLIHLTEQLESVYSFINLIQTVLFSLLVCLVGYQLISPGIRPSRRGKFVIFLIGCLLQLFTFGHTCNNVNIASSEISKGTSYSKWYTINSIAGGRMLTKDLMFVILRSCRPCCLTGWGFFPITLDTFKLVI</sequence>
<accession>A0A834XVZ7</accession>
<keyword evidence="12" id="KW-1185">Reference proteome</keyword>
<evidence type="ECO:0000256" key="9">
    <source>
        <dbReference type="ARBA" id="ARBA00023224"/>
    </source>
</evidence>
<keyword evidence="6 10" id="KW-1133">Transmembrane helix</keyword>
<evidence type="ECO:0000256" key="1">
    <source>
        <dbReference type="ARBA" id="ARBA00004651"/>
    </source>
</evidence>
<evidence type="ECO:0000256" key="8">
    <source>
        <dbReference type="ARBA" id="ARBA00023170"/>
    </source>
</evidence>
<gene>
    <name evidence="11" type="ORF">HCN44_004916</name>
</gene>
<keyword evidence="2" id="KW-1003">Cell membrane</keyword>
<keyword evidence="4 10" id="KW-0812">Transmembrane</keyword>
<keyword evidence="9 10" id="KW-0807">Transducer</keyword>
<dbReference type="EMBL" id="JACMRX010000003">
    <property type="protein sequence ID" value="KAF7992572.1"/>
    <property type="molecule type" value="Genomic_DNA"/>
</dbReference>
<feature type="transmembrane region" description="Helical" evidence="10">
    <location>
        <begin position="67"/>
        <end position="89"/>
    </location>
</feature>
<keyword evidence="3 10" id="KW-0716">Sensory transduction</keyword>
<evidence type="ECO:0000256" key="7">
    <source>
        <dbReference type="ARBA" id="ARBA00023136"/>
    </source>
</evidence>
<evidence type="ECO:0000256" key="6">
    <source>
        <dbReference type="ARBA" id="ARBA00022989"/>
    </source>
</evidence>
<protein>
    <recommendedName>
        <fullName evidence="10">Odorant receptor</fullName>
    </recommendedName>
</protein>
<comment type="similarity">
    <text evidence="10">Belongs to the insect chemoreceptor superfamily. Heteromeric odorant receptor channel (TC 1.A.69) family.</text>
</comment>
<feature type="transmembrane region" description="Helical" evidence="10">
    <location>
        <begin position="38"/>
        <end position="61"/>
    </location>
</feature>
<dbReference type="Pfam" id="PF02949">
    <property type="entry name" value="7tm_6"/>
    <property type="match status" value="1"/>
</dbReference>
<dbReference type="GO" id="GO:0005886">
    <property type="term" value="C:plasma membrane"/>
    <property type="evidence" value="ECO:0007669"/>
    <property type="project" value="UniProtKB-SubCell"/>
</dbReference>
<dbReference type="AlphaFoldDB" id="A0A834XVZ7"/>
<dbReference type="PANTHER" id="PTHR21137">
    <property type="entry name" value="ODORANT RECEPTOR"/>
    <property type="match status" value="1"/>
</dbReference>
<feature type="transmembrane region" description="Helical" evidence="10">
    <location>
        <begin position="126"/>
        <end position="145"/>
    </location>
</feature>
<feature type="transmembrane region" description="Helical" evidence="10">
    <location>
        <begin position="271"/>
        <end position="295"/>
    </location>
</feature>
<reference evidence="11 12" key="1">
    <citation type="submission" date="2020-08" db="EMBL/GenBank/DDBJ databases">
        <title>Aphidius gifuensis genome sequencing and assembly.</title>
        <authorList>
            <person name="Du Z."/>
        </authorList>
    </citation>
    <scope>NUCLEOTIDE SEQUENCE [LARGE SCALE GENOMIC DNA]</scope>
    <source>
        <strain evidence="11">YNYX2018</strain>
        <tissue evidence="11">Adults</tissue>
    </source>
</reference>
<comment type="caution">
    <text evidence="10">Lacks conserved residue(s) required for the propagation of feature annotation.</text>
</comment>
<proteinExistence type="inferred from homology"/>
<dbReference type="GO" id="GO:0005549">
    <property type="term" value="F:odorant binding"/>
    <property type="evidence" value="ECO:0007669"/>
    <property type="project" value="InterPro"/>
</dbReference>
<evidence type="ECO:0000256" key="2">
    <source>
        <dbReference type="ARBA" id="ARBA00022475"/>
    </source>
</evidence>
<keyword evidence="7 10" id="KW-0472">Membrane</keyword>
<dbReference type="GO" id="GO:0007165">
    <property type="term" value="P:signal transduction"/>
    <property type="evidence" value="ECO:0007669"/>
    <property type="project" value="UniProtKB-KW"/>
</dbReference>
<keyword evidence="8 10" id="KW-0675">Receptor</keyword>
<evidence type="ECO:0000256" key="5">
    <source>
        <dbReference type="ARBA" id="ARBA00022725"/>
    </source>
</evidence>
<feature type="transmembrane region" description="Helical" evidence="10">
    <location>
        <begin position="307"/>
        <end position="324"/>
    </location>
</feature>
<evidence type="ECO:0000256" key="10">
    <source>
        <dbReference type="RuleBase" id="RU351113"/>
    </source>
</evidence>